<evidence type="ECO:0000256" key="2">
    <source>
        <dbReference type="SAM" id="Phobius"/>
    </source>
</evidence>
<dbReference type="EMBL" id="KZ992496">
    <property type="protein sequence ID" value="RKP09678.1"/>
    <property type="molecule type" value="Genomic_DNA"/>
</dbReference>
<evidence type="ECO:0000256" key="1">
    <source>
        <dbReference type="SAM" id="MobiDB-lite"/>
    </source>
</evidence>
<reference evidence="4" key="1">
    <citation type="journal article" date="2018" name="Nat. Microbiol.">
        <title>Leveraging single-cell genomics to expand the fungal tree of life.</title>
        <authorList>
            <person name="Ahrendt S.R."/>
            <person name="Quandt C.A."/>
            <person name="Ciobanu D."/>
            <person name="Clum A."/>
            <person name="Salamov A."/>
            <person name="Andreopoulos B."/>
            <person name="Cheng J.F."/>
            <person name="Woyke T."/>
            <person name="Pelin A."/>
            <person name="Henrissat B."/>
            <person name="Reynolds N.K."/>
            <person name="Benny G.L."/>
            <person name="Smith M.E."/>
            <person name="James T.Y."/>
            <person name="Grigoriev I.V."/>
        </authorList>
    </citation>
    <scope>NUCLEOTIDE SEQUENCE [LARGE SCALE GENOMIC DNA]</scope>
    <source>
        <strain evidence="4">RSA 1356</strain>
    </source>
</reference>
<feature type="transmembrane region" description="Helical" evidence="2">
    <location>
        <begin position="20"/>
        <end position="40"/>
    </location>
</feature>
<keyword evidence="4" id="KW-1185">Reference proteome</keyword>
<keyword evidence="2" id="KW-0812">Transmembrane</keyword>
<gene>
    <name evidence="3" type="ORF">THASP1DRAFT_22514</name>
</gene>
<feature type="region of interest" description="Disordered" evidence="1">
    <location>
        <begin position="55"/>
        <end position="187"/>
    </location>
</feature>
<protein>
    <submittedName>
        <fullName evidence="3">Uncharacterized protein</fullName>
    </submittedName>
</protein>
<accession>A0A4P9XTZ7</accession>
<sequence length="187" mass="20676">MALFSAVRRYLLPALRLARFMVVWTTITLTLWVLAFPVIAREVFKGLLRKNATRRTANPWARTQTETPNPQHHGRRSTSNDGASRPTAPRRASTDTANWSRSNATRSRRTSVHGNGDEVNGGCVPPKSQPSAYHTHAHDASMNGRPAYTPRTSVRTPPSPPRSTSPPAASRAHYTHADGARPTTWHV</sequence>
<proteinExistence type="predicted"/>
<keyword evidence="2" id="KW-0472">Membrane</keyword>
<evidence type="ECO:0000313" key="3">
    <source>
        <dbReference type="EMBL" id="RKP09678.1"/>
    </source>
</evidence>
<feature type="compositionally biased region" description="Polar residues" evidence="1">
    <location>
        <begin position="61"/>
        <end position="70"/>
    </location>
</feature>
<keyword evidence="2" id="KW-1133">Transmembrane helix</keyword>
<evidence type="ECO:0000313" key="4">
    <source>
        <dbReference type="Proteomes" id="UP000271241"/>
    </source>
</evidence>
<dbReference type="Proteomes" id="UP000271241">
    <property type="component" value="Unassembled WGS sequence"/>
</dbReference>
<name>A0A4P9XTZ7_9FUNG</name>
<dbReference type="AlphaFoldDB" id="A0A4P9XTZ7"/>
<organism evidence="3 4">
    <name type="scientific">Thamnocephalis sphaerospora</name>
    <dbReference type="NCBI Taxonomy" id="78915"/>
    <lineage>
        <taxon>Eukaryota</taxon>
        <taxon>Fungi</taxon>
        <taxon>Fungi incertae sedis</taxon>
        <taxon>Zoopagomycota</taxon>
        <taxon>Zoopagomycotina</taxon>
        <taxon>Zoopagomycetes</taxon>
        <taxon>Zoopagales</taxon>
        <taxon>Sigmoideomycetaceae</taxon>
        <taxon>Thamnocephalis</taxon>
    </lineage>
</organism>